<evidence type="ECO:0000313" key="2">
    <source>
        <dbReference type="EMBL" id="CAF1306881.1"/>
    </source>
</evidence>
<dbReference type="Proteomes" id="UP000677228">
    <property type="component" value="Unassembled WGS sequence"/>
</dbReference>
<proteinExistence type="predicted"/>
<feature type="region of interest" description="Disordered" evidence="1">
    <location>
        <begin position="23"/>
        <end position="50"/>
    </location>
</feature>
<name>A0A8S2QUB7_9BILA</name>
<evidence type="ECO:0000256" key="1">
    <source>
        <dbReference type="SAM" id="MobiDB-lite"/>
    </source>
</evidence>
<dbReference type="Proteomes" id="UP000682733">
    <property type="component" value="Unassembled WGS sequence"/>
</dbReference>
<dbReference type="EMBL" id="CAJOBA010041436">
    <property type="protein sequence ID" value="CAF4114071.1"/>
    <property type="molecule type" value="Genomic_DNA"/>
</dbReference>
<feature type="non-terminal residue" evidence="3">
    <location>
        <position position="1"/>
    </location>
</feature>
<dbReference type="AlphaFoldDB" id="A0A8S2QUB7"/>
<reference evidence="3" key="1">
    <citation type="submission" date="2021-02" db="EMBL/GenBank/DDBJ databases">
        <authorList>
            <person name="Nowell W R."/>
        </authorList>
    </citation>
    <scope>NUCLEOTIDE SEQUENCE</scope>
</reference>
<feature type="compositionally biased region" description="Acidic residues" evidence="1">
    <location>
        <begin position="24"/>
        <end position="50"/>
    </location>
</feature>
<evidence type="ECO:0000313" key="3">
    <source>
        <dbReference type="EMBL" id="CAF4114071.1"/>
    </source>
</evidence>
<comment type="caution">
    <text evidence="3">The sequence shown here is derived from an EMBL/GenBank/DDBJ whole genome shotgun (WGS) entry which is preliminary data.</text>
</comment>
<gene>
    <name evidence="2" type="ORF">OVA965_LOCUS28799</name>
    <name evidence="3" type="ORF">TMI583_LOCUS29561</name>
</gene>
<protein>
    <submittedName>
        <fullName evidence="3">Uncharacterized protein</fullName>
    </submittedName>
</protein>
<dbReference type="EMBL" id="CAJNOK010019853">
    <property type="protein sequence ID" value="CAF1306881.1"/>
    <property type="molecule type" value="Genomic_DNA"/>
</dbReference>
<evidence type="ECO:0000313" key="4">
    <source>
        <dbReference type="Proteomes" id="UP000682733"/>
    </source>
</evidence>
<accession>A0A8S2QUB7</accession>
<sequence length="50" mass="5695">DEFGEIIKDDIFVNPLQYYLAATTDEDENSVGENEEEGDLDNEDAEPEQE</sequence>
<organism evidence="3 4">
    <name type="scientific">Didymodactylos carnosus</name>
    <dbReference type="NCBI Taxonomy" id="1234261"/>
    <lineage>
        <taxon>Eukaryota</taxon>
        <taxon>Metazoa</taxon>
        <taxon>Spiralia</taxon>
        <taxon>Gnathifera</taxon>
        <taxon>Rotifera</taxon>
        <taxon>Eurotatoria</taxon>
        <taxon>Bdelloidea</taxon>
        <taxon>Philodinida</taxon>
        <taxon>Philodinidae</taxon>
        <taxon>Didymodactylos</taxon>
    </lineage>
</organism>